<gene>
    <name evidence="1" type="ORF">ARMGADRAFT_1032223</name>
</gene>
<sequence>MGPRAWQGTPTLMFSEASGGGWGNGRRIMVLGTFVAPSSCPSKPKGRVPSKLSFSSIPPLDHLIALQWSIIAPAHVVMAMCTFGIPSHAEMSADVESSDAAYTLVAPMSMPGGTGWVEIGMGVGFVAMAAVGVGHRHCGAYWCRCHLRGWMNHIAASTEGLRRGWGQDMHNPGLLGPLDAWKQTKKQLEVIK</sequence>
<accession>A0A2H3D639</accession>
<dbReference type="InParanoid" id="A0A2H3D639"/>
<name>A0A2H3D639_ARMGA</name>
<reference evidence="2" key="1">
    <citation type="journal article" date="2017" name="Nat. Ecol. Evol.">
        <title>Genome expansion and lineage-specific genetic innovations in the forest pathogenic fungi Armillaria.</title>
        <authorList>
            <person name="Sipos G."/>
            <person name="Prasanna A.N."/>
            <person name="Walter M.C."/>
            <person name="O'Connor E."/>
            <person name="Balint B."/>
            <person name="Krizsan K."/>
            <person name="Kiss B."/>
            <person name="Hess J."/>
            <person name="Varga T."/>
            <person name="Slot J."/>
            <person name="Riley R."/>
            <person name="Boka B."/>
            <person name="Rigling D."/>
            <person name="Barry K."/>
            <person name="Lee J."/>
            <person name="Mihaltcheva S."/>
            <person name="LaButti K."/>
            <person name="Lipzen A."/>
            <person name="Waldron R."/>
            <person name="Moloney N.M."/>
            <person name="Sperisen C."/>
            <person name="Kredics L."/>
            <person name="Vagvoelgyi C."/>
            <person name="Patrignani A."/>
            <person name="Fitzpatrick D."/>
            <person name="Nagy I."/>
            <person name="Doyle S."/>
            <person name="Anderson J.B."/>
            <person name="Grigoriev I.V."/>
            <person name="Gueldener U."/>
            <person name="Muensterkoetter M."/>
            <person name="Nagy L.G."/>
        </authorList>
    </citation>
    <scope>NUCLEOTIDE SEQUENCE [LARGE SCALE GENOMIC DNA]</scope>
    <source>
        <strain evidence="2">Ar21-2</strain>
    </source>
</reference>
<organism evidence="1 2">
    <name type="scientific">Armillaria gallica</name>
    <name type="common">Bulbous honey fungus</name>
    <name type="synonym">Armillaria bulbosa</name>
    <dbReference type="NCBI Taxonomy" id="47427"/>
    <lineage>
        <taxon>Eukaryota</taxon>
        <taxon>Fungi</taxon>
        <taxon>Dikarya</taxon>
        <taxon>Basidiomycota</taxon>
        <taxon>Agaricomycotina</taxon>
        <taxon>Agaricomycetes</taxon>
        <taxon>Agaricomycetidae</taxon>
        <taxon>Agaricales</taxon>
        <taxon>Marasmiineae</taxon>
        <taxon>Physalacriaceae</taxon>
        <taxon>Armillaria</taxon>
    </lineage>
</organism>
<dbReference type="OrthoDB" id="3115293at2759"/>
<evidence type="ECO:0000313" key="1">
    <source>
        <dbReference type="EMBL" id="PBK90689.1"/>
    </source>
</evidence>
<evidence type="ECO:0000313" key="2">
    <source>
        <dbReference type="Proteomes" id="UP000217790"/>
    </source>
</evidence>
<protein>
    <submittedName>
        <fullName evidence="1">Uncharacterized protein</fullName>
    </submittedName>
</protein>
<dbReference type="Proteomes" id="UP000217790">
    <property type="component" value="Unassembled WGS sequence"/>
</dbReference>
<keyword evidence="2" id="KW-1185">Reference proteome</keyword>
<dbReference type="EMBL" id="KZ293664">
    <property type="protein sequence ID" value="PBK90689.1"/>
    <property type="molecule type" value="Genomic_DNA"/>
</dbReference>
<proteinExistence type="predicted"/>
<dbReference type="AlphaFoldDB" id="A0A2H3D639"/>
<dbReference type="OMA" id="HAEMSAD"/>